<dbReference type="PANTHER" id="PTHR10357">
    <property type="entry name" value="ALPHA-AMYLASE FAMILY MEMBER"/>
    <property type="match status" value="1"/>
</dbReference>
<accession>A0A7G9R3E3</accession>
<dbReference type="RefSeq" id="WP_166102262.1">
    <property type="nucleotide sequence ID" value="NZ_BMMY01000002.1"/>
</dbReference>
<dbReference type="Pfam" id="PF00128">
    <property type="entry name" value="Alpha-amylase"/>
    <property type="match status" value="1"/>
</dbReference>
<dbReference type="AlphaFoldDB" id="A0A7G9R3E3"/>
<keyword evidence="6" id="KW-1185">Reference proteome</keyword>
<dbReference type="EMBL" id="CP060712">
    <property type="protein sequence ID" value="QNN50118.1"/>
    <property type="molecule type" value="Genomic_DNA"/>
</dbReference>
<feature type="region of interest" description="Disordered" evidence="3">
    <location>
        <begin position="1"/>
        <end position="21"/>
    </location>
</feature>
<dbReference type="SUPFAM" id="SSF51445">
    <property type="entry name" value="(Trans)glycosidases"/>
    <property type="match status" value="1"/>
</dbReference>
<dbReference type="InterPro" id="IPR017853">
    <property type="entry name" value="GH"/>
</dbReference>
<proteinExistence type="inferred from homology"/>
<comment type="similarity">
    <text evidence="1">Belongs to the glycosyl hydrolase 13 family.</text>
</comment>
<dbReference type="Gene3D" id="3.90.400.10">
    <property type="entry name" value="Oligo-1,6-glucosidase, Domain 2"/>
    <property type="match status" value="1"/>
</dbReference>
<evidence type="ECO:0000256" key="3">
    <source>
        <dbReference type="SAM" id="MobiDB-lite"/>
    </source>
</evidence>
<dbReference type="PANTHER" id="PTHR10357:SF179">
    <property type="entry name" value="NEUTRAL AND BASIC AMINO ACID TRANSPORT PROTEIN RBAT"/>
    <property type="match status" value="1"/>
</dbReference>
<dbReference type="GO" id="GO:0009313">
    <property type="term" value="P:oligosaccharide catabolic process"/>
    <property type="evidence" value="ECO:0007669"/>
    <property type="project" value="TreeGrafter"/>
</dbReference>
<evidence type="ECO:0000313" key="6">
    <source>
        <dbReference type="Proteomes" id="UP000515976"/>
    </source>
</evidence>
<protein>
    <submittedName>
        <fullName evidence="5">Alpha-amylase</fullName>
    </submittedName>
</protein>
<evidence type="ECO:0000259" key="4">
    <source>
        <dbReference type="SMART" id="SM00642"/>
    </source>
</evidence>
<organism evidence="5 6">
    <name type="scientific">Phycicoccus endophyticus</name>
    <dbReference type="NCBI Taxonomy" id="1690220"/>
    <lineage>
        <taxon>Bacteria</taxon>
        <taxon>Bacillati</taxon>
        <taxon>Actinomycetota</taxon>
        <taxon>Actinomycetes</taxon>
        <taxon>Micrococcales</taxon>
        <taxon>Intrasporangiaceae</taxon>
        <taxon>Phycicoccus</taxon>
    </lineage>
</organism>
<feature type="compositionally biased region" description="Low complexity" evidence="3">
    <location>
        <begin position="1"/>
        <end position="17"/>
    </location>
</feature>
<name>A0A7G9R3E3_9MICO</name>
<dbReference type="KEGG" id="pei:H9L10_03405"/>
<evidence type="ECO:0000256" key="2">
    <source>
        <dbReference type="ARBA" id="ARBA00023180"/>
    </source>
</evidence>
<keyword evidence="2" id="KW-0325">Glycoprotein</keyword>
<evidence type="ECO:0000256" key="1">
    <source>
        <dbReference type="ARBA" id="ARBA00008061"/>
    </source>
</evidence>
<dbReference type="GO" id="GO:0004556">
    <property type="term" value="F:alpha-amylase activity"/>
    <property type="evidence" value="ECO:0007669"/>
    <property type="project" value="TreeGrafter"/>
</dbReference>
<reference evidence="5 6" key="1">
    <citation type="submission" date="2020-08" db="EMBL/GenBank/DDBJ databases">
        <title>Genome sequence of Phycicoccus endophyticus JCM 31784T.</title>
        <authorList>
            <person name="Hyun D.-W."/>
            <person name="Bae J.-W."/>
        </authorList>
    </citation>
    <scope>NUCLEOTIDE SEQUENCE [LARGE SCALE GENOMIC DNA]</scope>
    <source>
        <strain evidence="5 6">JCM 31784</strain>
    </source>
</reference>
<dbReference type="InterPro" id="IPR006047">
    <property type="entry name" value="GH13_cat_dom"/>
</dbReference>
<dbReference type="SMART" id="SM00642">
    <property type="entry name" value="Aamy"/>
    <property type="match status" value="1"/>
</dbReference>
<feature type="domain" description="Glycosyl hydrolase family 13 catalytic" evidence="4">
    <location>
        <begin position="39"/>
        <end position="468"/>
    </location>
</feature>
<dbReference type="CDD" id="cd11332">
    <property type="entry name" value="AmyAc_OligoGlu_TS"/>
    <property type="match status" value="1"/>
</dbReference>
<gene>
    <name evidence="5" type="ORF">H9L10_03405</name>
</gene>
<dbReference type="InterPro" id="IPR045857">
    <property type="entry name" value="O16G_dom_2"/>
</dbReference>
<sequence length="600" mass="65150">MGRVTAETTETTQAITAPGTPVHGAVADPPWWADAVIYQIYPRSWADADGDGIGDLPGITARLPYLRRLGVDAVWLSPFYVSPMNDAGYDVADYRDIDPRFGTLADADAMVAAAHDLGLKVLVDLVPNHTSSEHAWFRAALASPPGSPERDRYIFRDGRGSEGELPPNNWPSVFGGRGWSRVTEADGRPGQWYLHLFDVTQPDLNWANPQVREEFLSVLRFWCDRGVDGFRVDVAHGLVKREGLPDWHGKVGLYDDVVSEEGPTDGPGGGEDPSVLDHTATGASPMWDQEGVHEIYRGWRRLLDSYGEPARILCAEAWVKPEERLARYVRGDEMHQAFNFDFLETPWDAAALAAVIESSLRVNDEVGAPTTWVLSNHDVVRHASRLGLEQGGPRRNGVAADDPQPDAALGLRRARAASALMLALPGSAYVYQGEELGLPEHTTMPHEARQDPTFHHTGGRVVGRDGCRVPMPWAKAEPSFGFGPGDEPWLPQPEVYGELAVDQQEGVPGSTLELYRTLLRLRGDLALGSGSLAWDELTGEGVLAFRSARADGSGEVLVVTNAGARPLALPDGEVLVASGPLGDDGVLPTDTTVWVRPARG</sequence>
<dbReference type="Gene3D" id="3.20.20.80">
    <property type="entry name" value="Glycosidases"/>
    <property type="match status" value="1"/>
</dbReference>
<evidence type="ECO:0000313" key="5">
    <source>
        <dbReference type="EMBL" id="QNN50118.1"/>
    </source>
</evidence>
<dbReference type="Proteomes" id="UP000515976">
    <property type="component" value="Chromosome"/>
</dbReference>
<dbReference type="FunFam" id="3.90.400.10:FF:000001">
    <property type="entry name" value="Maltase A3, isoform A"/>
    <property type="match status" value="1"/>
</dbReference>